<dbReference type="RefSeq" id="WP_191807871.1">
    <property type="nucleotide sequence ID" value="NZ_JACSQD010000004.1"/>
</dbReference>
<protein>
    <submittedName>
        <fullName evidence="7">TetR/AcrR family transcriptional regulator</fullName>
    </submittedName>
</protein>
<keyword evidence="3 5" id="KW-0238">DNA-binding</keyword>
<evidence type="ECO:0000256" key="2">
    <source>
        <dbReference type="ARBA" id="ARBA00023015"/>
    </source>
</evidence>
<organism evidence="7 8">
    <name type="scientific">Arthrobacter gallicola</name>
    <dbReference type="NCBI Taxonomy" id="2762225"/>
    <lineage>
        <taxon>Bacteria</taxon>
        <taxon>Bacillati</taxon>
        <taxon>Actinomycetota</taxon>
        <taxon>Actinomycetes</taxon>
        <taxon>Micrococcales</taxon>
        <taxon>Micrococcaceae</taxon>
        <taxon>Arthrobacter</taxon>
    </lineage>
</organism>
<dbReference type="EMBL" id="JACSQD010000004">
    <property type="protein sequence ID" value="MBD7995541.1"/>
    <property type="molecule type" value="Genomic_DNA"/>
</dbReference>
<evidence type="ECO:0000256" key="4">
    <source>
        <dbReference type="ARBA" id="ARBA00023163"/>
    </source>
</evidence>
<dbReference type="Gene3D" id="1.10.357.10">
    <property type="entry name" value="Tetracycline Repressor, domain 2"/>
    <property type="match status" value="1"/>
</dbReference>
<dbReference type="Pfam" id="PF13977">
    <property type="entry name" value="TetR_C_6"/>
    <property type="match status" value="1"/>
</dbReference>
<evidence type="ECO:0000313" key="7">
    <source>
        <dbReference type="EMBL" id="MBD7995541.1"/>
    </source>
</evidence>
<dbReference type="Proteomes" id="UP000609874">
    <property type="component" value="Unassembled WGS sequence"/>
</dbReference>
<keyword evidence="2" id="KW-0805">Transcription regulation</keyword>
<evidence type="ECO:0000256" key="1">
    <source>
        <dbReference type="ARBA" id="ARBA00022491"/>
    </source>
</evidence>
<feature type="DNA-binding region" description="H-T-H motif" evidence="5">
    <location>
        <begin position="38"/>
        <end position="57"/>
    </location>
</feature>
<evidence type="ECO:0000259" key="6">
    <source>
        <dbReference type="PROSITE" id="PS50977"/>
    </source>
</evidence>
<dbReference type="InterPro" id="IPR009057">
    <property type="entry name" value="Homeodomain-like_sf"/>
</dbReference>
<proteinExistence type="predicted"/>
<keyword evidence="4" id="KW-0804">Transcription</keyword>
<evidence type="ECO:0000256" key="5">
    <source>
        <dbReference type="PROSITE-ProRule" id="PRU00335"/>
    </source>
</evidence>
<dbReference type="SUPFAM" id="SSF46689">
    <property type="entry name" value="Homeodomain-like"/>
    <property type="match status" value="1"/>
</dbReference>
<evidence type="ECO:0000313" key="8">
    <source>
        <dbReference type="Proteomes" id="UP000609874"/>
    </source>
</evidence>
<accession>A0ABR8UTJ3</accession>
<dbReference type="Pfam" id="PF00440">
    <property type="entry name" value="TetR_N"/>
    <property type="match status" value="1"/>
</dbReference>
<feature type="domain" description="HTH tetR-type" evidence="6">
    <location>
        <begin position="15"/>
        <end position="75"/>
    </location>
</feature>
<name>A0ABR8UTJ3_9MICC</name>
<dbReference type="PROSITE" id="PS50977">
    <property type="entry name" value="HTH_TETR_2"/>
    <property type="match status" value="1"/>
</dbReference>
<dbReference type="InterPro" id="IPR001647">
    <property type="entry name" value="HTH_TetR"/>
</dbReference>
<dbReference type="SUPFAM" id="SSF48498">
    <property type="entry name" value="Tetracyclin repressor-like, C-terminal domain"/>
    <property type="match status" value="1"/>
</dbReference>
<keyword evidence="1" id="KW-0678">Repressor</keyword>
<dbReference type="PANTHER" id="PTHR47506">
    <property type="entry name" value="TRANSCRIPTIONAL REGULATORY PROTEIN"/>
    <property type="match status" value="1"/>
</dbReference>
<evidence type="ECO:0000256" key="3">
    <source>
        <dbReference type="ARBA" id="ARBA00023125"/>
    </source>
</evidence>
<gene>
    <name evidence="7" type="ORF">H9639_09555</name>
</gene>
<comment type="caution">
    <text evidence="7">The sequence shown here is derived from an EMBL/GenBank/DDBJ whole genome shotgun (WGS) entry which is preliminary data.</text>
</comment>
<dbReference type="InterPro" id="IPR039538">
    <property type="entry name" value="BetI_C"/>
</dbReference>
<reference evidence="7 8" key="1">
    <citation type="submission" date="2020-08" db="EMBL/GenBank/DDBJ databases">
        <title>A Genomic Blueprint of the Chicken Gut Microbiome.</title>
        <authorList>
            <person name="Gilroy R."/>
            <person name="Ravi A."/>
            <person name="Getino M."/>
            <person name="Pursley I."/>
            <person name="Horton D.L."/>
            <person name="Alikhan N.-F."/>
            <person name="Baker D."/>
            <person name="Gharbi K."/>
            <person name="Hall N."/>
            <person name="Watson M."/>
            <person name="Adriaenssens E.M."/>
            <person name="Foster-Nyarko E."/>
            <person name="Jarju S."/>
            <person name="Secka A."/>
            <person name="Antonio M."/>
            <person name="Oren A."/>
            <person name="Chaudhuri R."/>
            <person name="La Ragione R.M."/>
            <person name="Hildebrand F."/>
            <person name="Pallen M.J."/>
        </authorList>
    </citation>
    <scope>NUCLEOTIDE SEQUENCE [LARGE SCALE GENOMIC DNA]</scope>
    <source>
        <strain evidence="7 8">Sa2CUA1</strain>
    </source>
</reference>
<sequence>MAMTKKARGEYRKTSRRREEILDAALEVFSRVGYLNASVTEIARSVNLTLPGLSHHYPSKAALFSAVLERRDLQAQEILSGRRGVDVLLGLIAIAQRDQADRRATRLFAIIAAEATDSGHPMHTYFRERYAMVLKDITRTLDEAAKAGHLKPGVDPAETARRYVALSDGLQIQALYDDDASEVTSLLSYLQEIVTVDLHVED</sequence>
<dbReference type="PRINTS" id="PR00455">
    <property type="entry name" value="HTHTETR"/>
</dbReference>
<dbReference type="InterPro" id="IPR036271">
    <property type="entry name" value="Tet_transcr_reg_TetR-rel_C_sf"/>
</dbReference>
<dbReference type="PANTHER" id="PTHR47506:SF6">
    <property type="entry name" value="HTH-TYPE TRANSCRIPTIONAL REPRESSOR NEMR"/>
    <property type="match status" value="1"/>
</dbReference>
<keyword evidence="8" id="KW-1185">Reference proteome</keyword>